<dbReference type="HOGENOM" id="CLU_022687_2_1_5"/>
<evidence type="ECO:0000313" key="3">
    <source>
        <dbReference type="EMBL" id="CCG07058.1"/>
    </source>
</evidence>
<dbReference type="Proteomes" id="UP000033220">
    <property type="component" value="Chromosome DSM 122"/>
</dbReference>
<feature type="domain" description="Amine oxidase" evidence="2">
    <location>
        <begin position="11"/>
        <end position="410"/>
    </location>
</feature>
<dbReference type="STRING" id="1150469.RSPPHO_00432"/>
<dbReference type="PANTHER" id="PTHR42923">
    <property type="entry name" value="PROTOPORPHYRINOGEN OXIDASE"/>
    <property type="match status" value="1"/>
</dbReference>
<evidence type="ECO:0000259" key="2">
    <source>
        <dbReference type="Pfam" id="PF01593"/>
    </source>
</evidence>
<gene>
    <name evidence="3" type="ORF">RSPPHO_00432</name>
</gene>
<dbReference type="EMBL" id="HE663493">
    <property type="protein sequence ID" value="CCG07058.1"/>
    <property type="molecule type" value="Genomic_DNA"/>
</dbReference>
<dbReference type="NCBIfam" id="TIGR03467">
    <property type="entry name" value="HpnE"/>
    <property type="match status" value="1"/>
</dbReference>
<evidence type="ECO:0000256" key="1">
    <source>
        <dbReference type="SAM" id="MobiDB-lite"/>
    </source>
</evidence>
<dbReference type="Pfam" id="PF01593">
    <property type="entry name" value="Amino_oxidase"/>
    <property type="match status" value="1"/>
</dbReference>
<dbReference type="InterPro" id="IPR050464">
    <property type="entry name" value="Zeta_carotene_desat/Oxidored"/>
</dbReference>
<dbReference type="InterPro" id="IPR017830">
    <property type="entry name" value="SQase_HpnE"/>
</dbReference>
<protein>
    <submittedName>
        <fullName evidence="3">Amine oxidase</fullName>
    </submittedName>
</protein>
<dbReference type="Gene3D" id="3.50.50.60">
    <property type="entry name" value="FAD/NAD(P)-binding domain"/>
    <property type="match status" value="1"/>
</dbReference>
<feature type="region of interest" description="Disordered" evidence="1">
    <location>
        <begin position="364"/>
        <end position="383"/>
    </location>
</feature>
<organism evidence="3 4">
    <name type="scientific">Pararhodospirillum photometricum DSM 122</name>
    <dbReference type="NCBI Taxonomy" id="1150469"/>
    <lineage>
        <taxon>Bacteria</taxon>
        <taxon>Pseudomonadati</taxon>
        <taxon>Pseudomonadota</taxon>
        <taxon>Alphaproteobacteria</taxon>
        <taxon>Rhodospirillales</taxon>
        <taxon>Rhodospirillaceae</taxon>
        <taxon>Pararhodospirillum</taxon>
    </lineage>
</organism>
<dbReference type="SUPFAM" id="SSF51905">
    <property type="entry name" value="FAD/NAD(P)-binding domain"/>
    <property type="match status" value="1"/>
</dbReference>
<sequence length="419" mass="44755">MPCVHVIGAGVAGLAAAVRAQEAGQRVCLHEAAPQAGGRCRSFLDRALDRVIDNGTHLLLSGNTRVRAYLETVGAAETLVGPSRARLDFVDLGSGARWRLAPTPGRLPWWILDPGRRVPGTRARDYLGAWRLLRARPEDTVAGVLDPGSALYRRLWAPLCVGVLNTPPETAAARLLAPVLIETFGRGEAACRPRLARDSLSATFVDPAVAWLRARGAEVCFGRRLVALEPGLLRFADGESLPLGPRDRVILAVPPGGAAALVPGLIVPEVFHPIVNVHFRLEAPPPGADDPEHRVPLGILGGLSEWLFVRRDVLSVTMSAALVTDALDPETLGPRVWAEVVKARPDLDPGLPPFRVIKERRATVAQTPDQTRRRPGVRGGPPAVFLAGDWTDTKLPATLEGAIRSGEAAAFAALHQGCT</sequence>
<dbReference type="PATRIC" id="fig|1150469.3.peg.507"/>
<proteinExistence type="predicted"/>
<keyword evidence="4" id="KW-1185">Reference proteome</keyword>
<dbReference type="Gene3D" id="3.90.660.20">
    <property type="entry name" value="Protoporphyrinogen oxidase, mitochondrial, domain 2"/>
    <property type="match status" value="1"/>
</dbReference>
<dbReference type="OrthoDB" id="7849608at2"/>
<dbReference type="KEGG" id="rpm:RSPPHO_00432"/>
<dbReference type="InterPro" id="IPR002937">
    <property type="entry name" value="Amino_oxidase"/>
</dbReference>
<accession>H6SNY6</accession>
<dbReference type="eggNOG" id="COG1232">
    <property type="taxonomic scope" value="Bacteria"/>
</dbReference>
<name>H6SNY6_PARPM</name>
<dbReference type="InterPro" id="IPR036188">
    <property type="entry name" value="FAD/NAD-bd_sf"/>
</dbReference>
<reference evidence="3 4" key="1">
    <citation type="submission" date="2012-02" db="EMBL/GenBank/DDBJ databases">
        <title>Shotgun genome sequence of Phaeospirillum photometricum DSM 122.</title>
        <authorList>
            <person name="Duquesne K."/>
            <person name="Sturgis J."/>
        </authorList>
    </citation>
    <scope>NUCLEOTIDE SEQUENCE [LARGE SCALE GENOMIC DNA]</scope>
    <source>
        <strain evidence="4">DSM122</strain>
    </source>
</reference>
<dbReference type="PANTHER" id="PTHR42923:SF47">
    <property type="entry name" value="BLR3003 PROTEIN"/>
    <property type="match status" value="1"/>
</dbReference>
<evidence type="ECO:0000313" key="4">
    <source>
        <dbReference type="Proteomes" id="UP000033220"/>
    </source>
</evidence>
<dbReference type="GO" id="GO:0016491">
    <property type="term" value="F:oxidoreductase activity"/>
    <property type="evidence" value="ECO:0007669"/>
    <property type="project" value="InterPro"/>
</dbReference>
<dbReference type="AlphaFoldDB" id="H6SNY6"/>
<dbReference type="Gene3D" id="1.10.3110.10">
    <property type="entry name" value="protoporphyrinogen ix oxidase, domain 3"/>
    <property type="match status" value="1"/>
</dbReference>
<dbReference type="RefSeq" id="WP_014413698.1">
    <property type="nucleotide sequence ID" value="NC_017059.1"/>
</dbReference>